<organism evidence="2 3">
    <name type="scientific">Bradyrhizobium septentrionale</name>
    <dbReference type="NCBI Taxonomy" id="1404411"/>
    <lineage>
        <taxon>Bacteria</taxon>
        <taxon>Pseudomonadati</taxon>
        <taxon>Pseudomonadota</taxon>
        <taxon>Alphaproteobacteria</taxon>
        <taxon>Hyphomicrobiales</taxon>
        <taxon>Nitrobacteraceae</taxon>
        <taxon>Bradyrhizobium</taxon>
    </lineage>
</organism>
<dbReference type="Proteomes" id="UP001432046">
    <property type="component" value="Chromosome"/>
</dbReference>
<name>A0ABZ2P0M2_9BRAD</name>
<keyword evidence="1" id="KW-0472">Membrane</keyword>
<reference evidence="2" key="2">
    <citation type="submission" date="2024-03" db="EMBL/GenBank/DDBJ databases">
        <authorList>
            <person name="Bromfield E.S.P."/>
            <person name="Cloutier S."/>
        </authorList>
    </citation>
    <scope>NUCLEOTIDE SEQUENCE</scope>
    <source>
        <strain evidence="2">5S5</strain>
    </source>
</reference>
<dbReference type="EMBL" id="CP147711">
    <property type="protein sequence ID" value="WXC80742.1"/>
    <property type="molecule type" value="Genomic_DNA"/>
</dbReference>
<evidence type="ECO:0000313" key="3">
    <source>
        <dbReference type="Proteomes" id="UP001432046"/>
    </source>
</evidence>
<dbReference type="RefSeq" id="WP_338822214.1">
    <property type="nucleotide sequence ID" value="NZ_CP147708.1"/>
</dbReference>
<reference evidence="2" key="1">
    <citation type="journal article" date="2021" name="Int. J. Syst. Evol. Microbiol.">
        <title>Bradyrhizobium septentrionale sp. nov. (sv. septentrionale) and Bradyrhizobium quebecense sp. nov. (sv. septentrionale) associated with legumes native to Canada possess rearranged symbiosis genes and numerous insertion sequences.</title>
        <authorList>
            <person name="Bromfield E.S.P."/>
            <person name="Cloutier S."/>
        </authorList>
    </citation>
    <scope>NUCLEOTIDE SEQUENCE</scope>
    <source>
        <strain evidence="2">5S5</strain>
    </source>
</reference>
<accession>A0ABZ2P0M2</accession>
<evidence type="ECO:0000256" key="1">
    <source>
        <dbReference type="SAM" id="Phobius"/>
    </source>
</evidence>
<sequence length="178" mass="20702">MTYRDEIVFELWRAPRVLLFGFLAPFGAFFLWAVYLFVSCLPNSWTYAVAHPGVAIQWYFASIWHHAVSWLPFTLSVYFFRRQAIWLWYRLSVGRTGITYEVTESGITNEYGKGPTILMPWANVKSLARTNRLLLLRSDYQGWWYLPWQAFDAASQEQLWAYAQQHVAGASKSPTASV</sequence>
<proteinExistence type="predicted"/>
<gene>
    <name evidence="2" type="ORF">WDK88_03565</name>
</gene>
<feature type="transmembrane region" description="Helical" evidence="1">
    <location>
        <begin position="58"/>
        <end position="80"/>
    </location>
</feature>
<keyword evidence="1" id="KW-1133">Transmembrane helix</keyword>
<evidence type="ECO:0008006" key="4">
    <source>
        <dbReference type="Google" id="ProtNLM"/>
    </source>
</evidence>
<keyword evidence="3" id="KW-1185">Reference proteome</keyword>
<keyword evidence="1" id="KW-0812">Transmembrane</keyword>
<protein>
    <recommendedName>
        <fullName evidence="4">YcxB-like protein domain-containing protein</fullName>
    </recommendedName>
</protein>
<evidence type="ECO:0000313" key="2">
    <source>
        <dbReference type="EMBL" id="WXC80742.1"/>
    </source>
</evidence>
<feature type="transmembrane region" description="Helical" evidence="1">
    <location>
        <begin position="17"/>
        <end position="38"/>
    </location>
</feature>